<dbReference type="InterPro" id="IPR012462">
    <property type="entry name" value="UFSP1/2_DUB_cat"/>
</dbReference>
<name>A0A0L7KIX1_OPEBR</name>
<comment type="similarity">
    <text evidence="1">Belongs to the peptidase C78 family.</text>
</comment>
<dbReference type="Pfam" id="PF07910">
    <property type="entry name" value="Peptidase_C78"/>
    <property type="match status" value="1"/>
</dbReference>
<proteinExistence type="inferred from homology"/>
<feature type="non-terminal residue" evidence="4">
    <location>
        <position position="88"/>
    </location>
</feature>
<protein>
    <submittedName>
        <fullName evidence="4">Putative F38A5.1a</fullName>
    </submittedName>
</protein>
<dbReference type="EMBL" id="JTDY01009579">
    <property type="protein sequence ID" value="KOB63293.1"/>
    <property type="molecule type" value="Genomic_DNA"/>
</dbReference>
<comment type="caution">
    <text evidence="4">The sequence shown here is derived from an EMBL/GenBank/DDBJ whole genome shotgun (WGS) entry which is preliminary data.</text>
</comment>
<evidence type="ECO:0000313" key="5">
    <source>
        <dbReference type="Proteomes" id="UP000037510"/>
    </source>
</evidence>
<dbReference type="GO" id="GO:0071567">
    <property type="term" value="F:deUFMylase activity"/>
    <property type="evidence" value="ECO:0007669"/>
    <property type="project" value="TreeGrafter"/>
</dbReference>
<dbReference type="AlphaFoldDB" id="A0A0L7KIX1"/>
<accession>A0A0L7KIX1</accession>
<gene>
    <name evidence="4" type="ORF">OBRU01_24902</name>
</gene>
<dbReference type="Proteomes" id="UP000037510">
    <property type="component" value="Unassembled WGS sequence"/>
</dbReference>
<evidence type="ECO:0000256" key="1">
    <source>
        <dbReference type="ARBA" id="ARBA00008552"/>
    </source>
</evidence>
<keyword evidence="5" id="KW-1185">Reference proteome</keyword>
<keyword evidence="2" id="KW-0378">Hydrolase</keyword>
<reference evidence="4 5" key="1">
    <citation type="journal article" date="2015" name="Genome Biol. Evol.">
        <title>The genome of winter moth (Operophtera brumata) provides a genomic perspective on sexual dimorphism and phenology.</title>
        <authorList>
            <person name="Derks M.F."/>
            <person name="Smit S."/>
            <person name="Salis L."/>
            <person name="Schijlen E."/>
            <person name="Bossers A."/>
            <person name="Mateman C."/>
            <person name="Pijl A.S."/>
            <person name="de Ridder D."/>
            <person name="Groenen M.A."/>
            <person name="Visser M.E."/>
            <person name="Megens H.J."/>
        </authorList>
    </citation>
    <scope>NUCLEOTIDE SEQUENCE [LARGE SCALE GENOMIC DNA]</scope>
    <source>
        <strain evidence="4">WM2013NL</strain>
        <tissue evidence="4">Head and thorax</tissue>
    </source>
</reference>
<dbReference type="PANTHER" id="PTHR48153:SF3">
    <property type="entry name" value="INACTIVE UFM1-SPECIFIC PROTEASE 1"/>
    <property type="match status" value="1"/>
</dbReference>
<evidence type="ECO:0000259" key="3">
    <source>
        <dbReference type="Pfam" id="PF07910"/>
    </source>
</evidence>
<feature type="non-terminal residue" evidence="4">
    <location>
        <position position="1"/>
    </location>
</feature>
<feature type="domain" description="UFSP1/2/DUB catalytic" evidence="3">
    <location>
        <begin position="6"/>
        <end position="50"/>
    </location>
</feature>
<sequence length="88" mass="9453">MTFNCESNSKVPSINEIQQILVQLEDKPESFIGSRQWIGSFELSTIVGTLVTHFVEFGSPVMMGGDVDCSSKGIMGIDVGGSEPSLLV</sequence>
<evidence type="ECO:0000256" key="2">
    <source>
        <dbReference type="ARBA" id="ARBA00022801"/>
    </source>
</evidence>
<dbReference type="PANTHER" id="PTHR48153">
    <property type="entry name" value="UFM1-SPECIFIC PROTEASE 2"/>
    <property type="match status" value="1"/>
</dbReference>
<organism evidence="4 5">
    <name type="scientific">Operophtera brumata</name>
    <name type="common">Winter moth</name>
    <name type="synonym">Phalaena brumata</name>
    <dbReference type="NCBI Taxonomy" id="104452"/>
    <lineage>
        <taxon>Eukaryota</taxon>
        <taxon>Metazoa</taxon>
        <taxon>Ecdysozoa</taxon>
        <taxon>Arthropoda</taxon>
        <taxon>Hexapoda</taxon>
        <taxon>Insecta</taxon>
        <taxon>Pterygota</taxon>
        <taxon>Neoptera</taxon>
        <taxon>Endopterygota</taxon>
        <taxon>Lepidoptera</taxon>
        <taxon>Glossata</taxon>
        <taxon>Ditrysia</taxon>
        <taxon>Geometroidea</taxon>
        <taxon>Geometridae</taxon>
        <taxon>Larentiinae</taxon>
        <taxon>Operophtera</taxon>
    </lineage>
</organism>
<dbReference type="Gene3D" id="3.90.70.130">
    <property type="match status" value="1"/>
</dbReference>
<evidence type="ECO:0000313" key="4">
    <source>
        <dbReference type="EMBL" id="KOB63293.1"/>
    </source>
</evidence>
<dbReference type="STRING" id="104452.A0A0L7KIX1"/>